<sequence length="62" mass="6849">MSQSLAIRVSDHICTGGSGWMDESICSTFSFPASAQLPMSRFQSFQGWNILFLFLSPLIICS</sequence>
<gene>
    <name evidence="1" type="ORF">WG66_19912</name>
</gene>
<reference evidence="1 2" key="1">
    <citation type="submission" date="2015-12" db="EMBL/GenBank/DDBJ databases">
        <title>Draft genome sequence of Moniliophthora roreri, the causal agent of frosty pod rot of cacao.</title>
        <authorList>
            <person name="Aime M.C."/>
            <person name="Diaz-Valderrama J.R."/>
            <person name="Kijpornyongpan T."/>
            <person name="Phillips-Mora W."/>
        </authorList>
    </citation>
    <scope>NUCLEOTIDE SEQUENCE [LARGE SCALE GENOMIC DNA]</scope>
    <source>
        <strain evidence="1 2">MCA 2952</strain>
    </source>
</reference>
<dbReference type="Proteomes" id="UP000054988">
    <property type="component" value="Unassembled WGS sequence"/>
</dbReference>
<evidence type="ECO:0000313" key="1">
    <source>
        <dbReference type="EMBL" id="KTB27510.1"/>
    </source>
</evidence>
<dbReference type="EMBL" id="LATX01002543">
    <property type="protein sequence ID" value="KTB27510.1"/>
    <property type="molecule type" value="Genomic_DNA"/>
</dbReference>
<dbReference type="AlphaFoldDB" id="A0A0W0ETY6"/>
<evidence type="ECO:0000313" key="2">
    <source>
        <dbReference type="Proteomes" id="UP000054988"/>
    </source>
</evidence>
<organism evidence="1 2">
    <name type="scientific">Moniliophthora roreri</name>
    <name type="common">Frosty pod rot fungus</name>
    <name type="synonym">Monilia roreri</name>
    <dbReference type="NCBI Taxonomy" id="221103"/>
    <lineage>
        <taxon>Eukaryota</taxon>
        <taxon>Fungi</taxon>
        <taxon>Dikarya</taxon>
        <taxon>Basidiomycota</taxon>
        <taxon>Agaricomycotina</taxon>
        <taxon>Agaricomycetes</taxon>
        <taxon>Agaricomycetidae</taxon>
        <taxon>Agaricales</taxon>
        <taxon>Marasmiineae</taxon>
        <taxon>Marasmiaceae</taxon>
        <taxon>Moniliophthora</taxon>
    </lineage>
</organism>
<protein>
    <submittedName>
        <fullName evidence="1">Uncharacterized protein</fullName>
    </submittedName>
</protein>
<comment type="caution">
    <text evidence="1">The sequence shown here is derived from an EMBL/GenBank/DDBJ whole genome shotgun (WGS) entry which is preliminary data.</text>
</comment>
<accession>A0A0W0ETY6</accession>
<proteinExistence type="predicted"/>
<name>A0A0W0ETY6_MONRR</name>